<keyword evidence="2" id="KW-0812">Transmembrane</keyword>
<dbReference type="AlphaFoldDB" id="A0AAE1HCC1"/>
<name>A0AAE1HCC1_9NEOP</name>
<proteinExistence type="predicted"/>
<keyword evidence="2" id="KW-1133">Transmembrane helix</keyword>
<sequence>MAGPGSLCHPPSESLRGTDTLSKLVSNAANAIEVLHLLYRKPCSSRVAEGWVFAHQLCGDDPEEQLLDTVHMEQVTGAPDVPSYFKMTWRVRPCQYAFQLFLSGEVNISDIQLGVDNSCAPEPATTEPTTDADTDSGATTQYTELPEATTEEPQPRPQDAASTAAGSYRDNCALRNVLCGARPGAARPPECLATYNAVTSAAAAPSGVTRGSGSAAPAAGSSAQTNATPATNATAAPGGVGGADVCRRDDRHCLNNGKVHCCGQRDDKTTDPTSNHLVKCDPDFVDHSIADDTAPEDAIANDAKHDNGDAVHAVDDADLGRRRGDSASAPRRRRRSTDNHPRPGADAHRPQADCHSHDAGPRPAVAAAQEDDYDDRGHRAVHANHCRPNVNLDACVHDVHTQHDCTHEACAHDDCVHNDCVHDACAYDDCVHDTCAHDACVQDVNVLDGRVLLSCAHHDCTHISCAQKSCAHDGEDENANESGDANADAVHEGAQRRDAAAAGPGDQHGRGRGMSVAAAVGTCLGALLLLVLLSAGAVTAWRRRGRTKPDPADETLLSDDDAGLTCINMVPRGRGQGRGRGRDQGGAAVPCTMAGSGSAAALFQTADGSVNISGVTMNGRSRGPAEQSTARKGKQVRIGFVRLSCSSDVVLILRERNLKCQRVNETPPHWLEHRLERWLELWLQHWLELWLELWLQHWLEHRLERWLELWLQHWLERWLELWLELWLQHWLERWLELWLQHWLERWLELWLELWLQHWLERWLELWLELWLQHWLERWLELWLQHWLERWLELWLELWLQHWLERWLELWLELWLQHWLERWLELWLQHWLERWLELWLELWLQHWLERWLELWLELWLQHWLERWLELWLQHWLEGWLELWLQHWLELWLQHWLEHRLERWLEHRLER</sequence>
<evidence type="ECO:0000256" key="2">
    <source>
        <dbReference type="SAM" id="Phobius"/>
    </source>
</evidence>
<dbReference type="Proteomes" id="UP001219518">
    <property type="component" value="Unassembled WGS sequence"/>
</dbReference>
<keyword evidence="4" id="KW-1185">Reference proteome</keyword>
<feature type="region of interest" description="Disordered" evidence="1">
    <location>
        <begin position="145"/>
        <end position="165"/>
    </location>
</feature>
<feature type="compositionally biased region" description="Basic and acidic residues" evidence="1">
    <location>
        <begin position="336"/>
        <end position="360"/>
    </location>
</feature>
<feature type="region of interest" description="Disordered" evidence="1">
    <location>
        <begin position="299"/>
        <end position="371"/>
    </location>
</feature>
<comment type="caution">
    <text evidence="3">The sequence shown here is derived from an EMBL/GenBank/DDBJ whole genome shotgun (WGS) entry which is preliminary data.</text>
</comment>
<feature type="region of interest" description="Disordered" evidence="1">
    <location>
        <begin position="476"/>
        <end position="511"/>
    </location>
</feature>
<feature type="compositionally biased region" description="Basic and acidic residues" evidence="1">
    <location>
        <begin position="302"/>
        <end position="325"/>
    </location>
</feature>
<feature type="compositionally biased region" description="Low complexity" evidence="1">
    <location>
        <begin position="120"/>
        <end position="138"/>
    </location>
</feature>
<reference evidence="3" key="2">
    <citation type="journal article" date="2023" name="BMC Genomics">
        <title>Pest status, molecular evolution, and epigenetic factors derived from the genome assembly of Frankliniella fusca, a thysanopteran phytovirus vector.</title>
        <authorList>
            <person name="Catto M.A."/>
            <person name="Labadie P.E."/>
            <person name="Jacobson A.L."/>
            <person name="Kennedy G.G."/>
            <person name="Srinivasan R."/>
            <person name="Hunt B.G."/>
        </authorList>
    </citation>
    <scope>NUCLEOTIDE SEQUENCE</scope>
    <source>
        <strain evidence="3">PL_HMW_Pooled</strain>
    </source>
</reference>
<feature type="region of interest" description="Disordered" evidence="1">
    <location>
        <begin position="119"/>
        <end position="138"/>
    </location>
</feature>
<accession>A0AAE1HCC1</accession>
<protein>
    <submittedName>
        <fullName evidence="3">Protein PHOX3</fullName>
    </submittedName>
</protein>
<dbReference type="EMBL" id="JAHWGI010000960">
    <property type="protein sequence ID" value="KAK3918792.1"/>
    <property type="molecule type" value="Genomic_DNA"/>
</dbReference>
<feature type="compositionally biased region" description="Basic and acidic residues" evidence="1">
    <location>
        <begin position="489"/>
        <end position="499"/>
    </location>
</feature>
<keyword evidence="2" id="KW-0472">Membrane</keyword>
<evidence type="ECO:0000313" key="4">
    <source>
        <dbReference type="Proteomes" id="UP001219518"/>
    </source>
</evidence>
<feature type="transmembrane region" description="Helical" evidence="2">
    <location>
        <begin position="516"/>
        <end position="541"/>
    </location>
</feature>
<feature type="compositionally biased region" description="Low complexity" evidence="1">
    <location>
        <begin position="211"/>
        <end position="237"/>
    </location>
</feature>
<evidence type="ECO:0000313" key="3">
    <source>
        <dbReference type="EMBL" id="KAK3918792.1"/>
    </source>
</evidence>
<organism evidence="3 4">
    <name type="scientific">Frankliniella fusca</name>
    <dbReference type="NCBI Taxonomy" id="407009"/>
    <lineage>
        <taxon>Eukaryota</taxon>
        <taxon>Metazoa</taxon>
        <taxon>Ecdysozoa</taxon>
        <taxon>Arthropoda</taxon>
        <taxon>Hexapoda</taxon>
        <taxon>Insecta</taxon>
        <taxon>Pterygota</taxon>
        <taxon>Neoptera</taxon>
        <taxon>Paraneoptera</taxon>
        <taxon>Thysanoptera</taxon>
        <taxon>Terebrantia</taxon>
        <taxon>Thripoidea</taxon>
        <taxon>Thripidae</taxon>
        <taxon>Frankliniella</taxon>
    </lineage>
</organism>
<reference evidence="3" key="1">
    <citation type="submission" date="2021-07" db="EMBL/GenBank/DDBJ databases">
        <authorList>
            <person name="Catto M.A."/>
            <person name="Jacobson A."/>
            <person name="Kennedy G."/>
            <person name="Labadie P."/>
            <person name="Hunt B.G."/>
            <person name="Srinivasan R."/>
        </authorList>
    </citation>
    <scope>NUCLEOTIDE SEQUENCE</scope>
    <source>
        <strain evidence="3">PL_HMW_Pooled</strain>
        <tissue evidence="3">Head</tissue>
    </source>
</reference>
<gene>
    <name evidence="3" type="ORF">KUF71_008040</name>
</gene>
<evidence type="ECO:0000256" key="1">
    <source>
        <dbReference type="SAM" id="MobiDB-lite"/>
    </source>
</evidence>
<feature type="region of interest" description="Disordered" evidence="1">
    <location>
        <begin position="205"/>
        <end position="242"/>
    </location>
</feature>